<dbReference type="SUPFAM" id="SSF52821">
    <property type="entry name" value="Rhodanese/Cell cycle control phosphatase"/>
    <property type="match status" value="1"/>
</dbReference>
<dbReference type="Proteomes" id="UP001183390">
    <property type="component" value="Unassembled WGS sequence"/>
</dbReference>
<evidence type="ECO:0000313" key="2">
    <source>
        <dbReference type="EMBL" id="MDT0329735.1"/>
    </source>
</evidence>
<dbReference type="Gene3D" id="3.40.250.10">
    <property type="entry name" value="Rhodanese-like domain"/>
    <property type="match status" value="1"/>
</dbReference>
<dbReference type="Pfam" id="PF00581">
    <property type="entry name" value="Rhodanese"/>
    <property type="match status" value="1"/>
</dbReference>
<accession>A0ABU2MC86</accession>
<proteinExistence type="predicted"/>
<sequence length="149" mass="15698">MMTSRFAAPSEAVTHFSARLALYTDVSDVSAAMATGDPGFTLVDTRADVAWDQAHVPGAVHLPRTRIAAEAGALVDPSRPVVVYCWGPGCDGAARGALEFARLGYRVKEMAGGIEYWIREGFAVETADGVRRSPADPLTAPEGTPTCAC</sequence>
<dbReference type="InterPro" id="IPR001763">
    <property type="entry name" value="Rhodanese-like_dom"/>
</dbReference>
<dbReference type="PROSITE" id="PS50206">
    <property type="entry name" value="RHODANESE_3"/>
    <property type="match status" value="1"/>
</dbReference>
<protein>
    <submittedName>
        <fullName evidence="2">Rhodanese-like domain-containing protein</fullName>
    </submittedName>
</protein>
<dbReference type="InterPro" id="IPR050229">
    <property type="entry name" value="GlpE_sulfurtransferase"/>
</dbReference>
<organism evidence="2 3">
    <name type="scientific">Nocardiopsis lambiniae</name>
    <dbReference type="NCBI Taxonomy" id="3075539"/>
    <lineage>
        <taxon>Bacteria</taxon>
        <taxon>Bacillati</taxon>
        <taxon>Actinomycetota</taxon>
        <taxon>Actinomycetes</taxon>
        <taxon>Streptosporangiales</taxon>
        <taxon>Nocardiopsidaceae</taxon>
        <taxon>Nocardiopsis</taxon>
    </lineage>
</organism>
<evidence type="ECO:0000259" key="1">
    <source>
        <dbReference type="PROSITE" id="PS50206"/>
    </source>
</evidence>
<dbReference type="RefSeq" id="WP_311512361.1">
    <property type="nucleotide sequence ID" value="NZ_JAVREP010000009.1"/>
</dbReference>
<dbReference type="InterPro" id="IPR036873">
    <property type="entry name" value="Rhodanese-like_dom_sf"/>
</dbReference>
<name>A0ABU2MC86_9ACTN</name>
<gene>
    <name evidence="2" type="ORF">RM479_15060</name>
</gene>
<evidence type="ECO:0000313" key="3">
    <source>
        <dbReference type="Proteomes" id="UP001183390"/>
    </source>
</evidence>
<dbReference type="EMBL" id="JAVREP010000009">
    <property type="protein sequence ID" value="MDT0329735.1"/>
    <property type="molecule type" value="Genomic_DNA"/>
</dbReference>
<dbReference type="SMART" id="SM00450">
    <property type="entry name" value="RHOD"/>
    <property type="match status" value="1"/>
</dbReference>
<keyword evidence="3" id="KW-1185">Reference proteome</keyword>
<dbReference type="PANTHER" id="PTHR43031">
    <property type="entry name" value="FAD-DEPENDENT OXIDOREDUCTASE"/>
    <property type="match status" value="1"/>
</dbReference>
<comment type="caution">
    <text evidence="2">The sequence shown here is derived from an EMBL/GenBank/DDBJ whole genome shotgun (WGS) entry which is preliminary data.</text>
</comment>
<dbReference type="PANTHER" id="PTHR43031:SF1">
    <property type="entry name" value="PYRIDINE NUCLEOTIDE-DISULPHIDE OXIDOREDUCTASE"/>
    <property type="match status" value="1"/>
</dbReference>
<feature type="domain" description="Rhodanese" evidence="1">
    <location>
        <begin position="36"/>
        <end position="126"/>
    </location>
</feature>
<reference evidence="3" key="1">
    <citation type="submission" date="2023-07" db="EMBL/GenBank/DDBJ databases">
        <title>30 novel species of actinomycetes from the DSMZ collection.</title>
        <authorList>
            <person name="Nouioui I."/>
        </authorList>
    </citation>
    <scope>NUCLEOTIDE SEQUENCE [LARGE SCALE GENOMIC DNA]</scope>
    <source>
        <strain evidence="3">DSM 44743</strain>
    </source>
</reference>